<accession>A0AAV4UWN5</accession>
<dbReference type="EMBL" id="BPLR01013613">
    <property type="protein sequence ID" value="GIY62365.1"/>
    <property type="molecule type" value="Genomic_DNA"/>
</dbReference>
<sequence>KYSPLNCSVDSDIIIKIRVDKNGGKCSGAFLGELDMRRDMESENLSAELCRESCGKGGVEKIFSLLEYSYHWEEHRAISQGRKFFSREELSFLSDRANSVEKYFYFFAPSQLWSWLAELDMRRHGVTKLVSRILP</sequence>
<evidence type="ECO:0000313" key="1">
    <source>
        <dbReference type="EMBL" id="GIY62365.1"/>
    </source>
</evidence>
<dbReference type="AlphaFoldDB" id="A0AAV4UWN5"/>
<keyword evidence="2" id="KW-1185">Reference proteome</keyword>
<reference evidence="1 2" key="1">
    <citation type="submission" date="2021-06" db="EMBL/GenBank/DDBJ databases">
        <title>Caerostris extrusa draft genome.</title>
        <authorList>
            <person name="Kono N."/>
            <person name="Arakawa K."/>
        </authorList>
    </citation>
    <scope>NUCLEOTIDE SEQUENCE [LARGE SCALE GENOMIC DNA]</scope>
</reference>
<gene>
    <name evidence="1" type="ORF">CEXT_464281</name>
</gene>
<comment type="caution">
    <text evidence="1">The sequence shown here is derived from an EMBL/GenBank/DDBJ whole genome shotgun (WGS) entry which is preliminary data.</text>
</comment>
<protein>
    <submittedName>
        <fullName evidence="1">Uncharacterized protein</fullName>
    </submittedName>
</protein>
<name>A0AAV4UWN5_CAEEX</name>
<proteinExistence type="predicted"/>
<dbReference type="Proteomes" id="UP001054945">
    <property type="component" value="Unassembled WGS sequence"/>
</dbReference>
<organism evidence="1 2">
    <name type="scientific">Caerostris extrusa</name>
    <name type="common">Bark spider</name>
    <name type="synonym">Caerostris bankana</name>
    <dbReference type="NCBI Taxonomy" id="172846"/>
    <lineage>
        <taxon>Eukaryota</taxon>
        <taxon>Metazoa</taxon>
        <taxon>Ecdysozoa</taxon>
        <taxon>Arthropoda</taxon>
        <taxon>Chelicerata</taxon>
        <taxon>Arachnida</taxon>
        <taxon>Araneae</taxon>
        <taxon>Araneomorphae</taxon>
        <taxon>Entelegynae</taxon>
        <taxon>Araneoidea</taxon>
        <taxon>Araneidae</taxon>
        <taxon>Caerostris</taxon>
    </lineage>
</organism>
<evidence type="ECO:0000313" key="2">
    <source>
        <dbReference type="Proteomes" id="UP001054945"/>
    </source>
</evidence>
<feature type="non-terminal residue" evidence="1">
    <location>
        <position position="1"/>
    </location>
</feature>